<dbReference type="EMBL" id="DXBS01000109">
    <property type="protein sequence ID" value="HIZ24955.1"/>
    <property type="molecule type" value="Genomic_DNA"/>
</dbReference>
<reference evidence="2" key="2">
    <citation type="submission" date="2021-04" db="EMBL/GenBank/DDBJ databases">
        <authorList>
            <person name="Gilroy R."/>
        </authorList>
    </citation>
    <scope>NUCLEOTIDE SEQUENCE</scope>
    <source>
        <strain evidence="2">CHK33-5263</strain>
    </source>
</reference>
<accession>A0A9D2DXM1</accession>
<sequence>MEEIKRESVVMEGMYRGMTGKLEEVRQSLGRELQAGAAQQMSVYESLAATLREGMDAILNEVKFLAQQNSSIYESDRKEFTKLRESVIEQVRASAESSVQVFGDTIRETEEKLSARIDDLRDELLELLGAEHPERKDGEAAAENADKIDYDDLAEHVAAALPETDYDLIAERVVAALPVQSEEALAEKVALSVPAVDYDRIAERVASVMEHEFDVTVDEQGITRIAQAVAETLDYDALAERVAALLAARLPVQEVAQEMTEEQEPVAEETPEAEVQPEEEASEQTDEAETPESEADAEPSESEDDSELPEAEIAAADGADAEMVTRYKRSFRAKIIESADAVKESYFALKNALLSYAGVNSQINWSNDRFFMAGETVARISVRGKTLCLYLDLDPAAYPASVYHQRAVGDTKQYEKTPMMVKVRSATALKRALQLVAILMERLDTVPIEREPVDYAEEFAFRSQEELIQEGLIKTSLVEKSDLDF</sequence>
<dbReference type="AlphaFoldDB" id="A0A9D2DXM1"/>
<evidence type="ECO:0000256" key="1">
    <source>
        <dbReference type="SAM" id="MobiDB-lite"/>
    </source>
</evidence>
<comment type="caution">
    <text evidence="2">The sequence shown here is derived from an EMBL/GenBank/DDBJ whole genome shotgun (WGS) entry which is preliminary data.</text>
</comment>
<proteinExistence type="predicted"/>
<evidence type="ECO:0000313" key="3">
    <source>
        <dbReference type="Proteomes" id="UP000824044"/>
    </source>
</evidence>
<name>A0A9D2DXM1_9FIRM</name>
<protein>
    <submittedName>
        <fullName evidence="2">Uncharacterized protein</fullName>
    </submittedName>
</protein>
<evidence type="ECO:0000313" key="2">
    <source>
        <dbReference type="EMBL" id="HIZ24955.1"/>
    </source>
</evidence>
<feature type="region of interest" description="Disordered" evidence="1">
    <location>
        <begin position="257"/>
        <end position="319"/>
    </location>
</feature>
<dbReference type="Proteomes" id="UP000824044">
    <property type="component" value="Unassembled WGS sequence"/>
</dbReference>
<organism evidence="2 3">
    <name type="scientific">Candidatus Gallimonas intestinigallinarum</name>
    <dbReference type="NCBI Taxonomy" id="2838604"/>
    <lineage>
        <taxon>Bacteria</taxon>
        <taxon>Bacillati</taxon>
        <taxon>Bacillota</taxon>
        <taxon>Clostridia</taxon>
        <taxon>Candidatus Gallimonas</taxon>
    </lineage>
</organism>
<feature type="compositionally biased region" description="Acidic residues" evidence="1">
    <location>
        <begin position="259"/>
        <end position="310"/>
    </location>
</feature>
<reference evidence="2" key="1">
    <citation type="journal article" date="2021" name="PeerJ">
        <title>Extensive microbial diversity within the chicken gut microbiome revealed by metagenomics and culture.</title>
        <authorList>
            <person name="Gilroy R."/>
            <person name="Ravi A."/>
            <person name="Getino M."/>
            <person name="Pursley I."/>
            <person name="Horton D.L."/>
            <person name="Alikhan N.F."/>
            <person name="Baker D."/>
            <person name="Gharbi K."/>
            <person name="Hall N."/>
            <person name="Watson M."/>
            <person name="Adriaenssens E.M."/>
            <person name="Foster-Nyarko E."/>
            <person name="Jarju S."/>
            <person name="Secka A."/>
            <person name="Antonio M."/>
            <person name="Oren A."/>
            <person name="Chaudhuri R.R."/>
            <person name="La Ragione R."/>
            <person name="Hildebrand F."/>
            <person name="Pallen M.J."/>
        </authorList>
    </citation>
    <scope>NUCLEOTIDE SEQUENCE</scope>
    <source>
        <strain evidence="2">CHK33-5263</strain>
    </source>
</reference>
<gene>
    <name evidence="2" type="ORF">H9812_05755</name>
</gene>